<dbReference type="AlphaFoldDB" id="A0A7Y7M526"/>
<dbReference type="EMBL" id="JABXXP010000180">
    <property type="protein sequence ID" value="NVN11455.1"/>
    <property type="molecule type" value="Genomic_DNA"/>
</dbReference>
<name>A0A7Y7M526_9PROT</name>
<evidence type="ECO:0000313" key="1">
    <source>
        <dbReference type="EMBL" id="NVN11455.1"/>
    </source>
</evidence>
<feature type="non-terminal residue" evidence="1">
    <location>
        <position position="423"/>
    </location>
</feature>
<protein>
    <submittedName>
        <fullName evidence="1">Uncharacterized protein</fullName>
    </submittedName>
</protein>
<organism evidence="1 2">
    <name type="scientific">Nguyenibacter vanlangensis</name>
    <dbReference type="NCBI Taxonomy" id="1216886"/>
    <lineage>
        <taxon>Bacteria</taxon>
        <taxon>Pseudomonadati</taxon>
        <taxon>Pseudomonadota</taxon>
        <taxon>Alphaproteobacteria</taxon>
        <taxon>Acetobacterales</taxon>
        <taxon>Acetobacteraceae</taxon>
        <taxon>Nguyenibacter</taxon>
    </lineage>
</organism>
<dbReference type="Proteomes" id="UP000534870">
    <property type="component" value="Unassembled WGS sequence"/>
</dbReference>
<reference evidence="1 2" key="1">
    <citation type="submission" date="2020-06" db="EMBL/GenBank/DDBJ databases">
        <title>Description of novel acetic acid bacteria.</title>
        <authorList>
            <person name="Sombolestani A."/>
        </authorList>
    </citation>
    <scope>NUCLEOTIDE SEQUENCE [LARGE SCALE GENOMIC DNA]</scope>
    <source>
        <strain evidence="1 2">LMG 31431</strain>
    </source>
</reference>
<comment type="caution">
    <text evidence="1">The sequence shown here is derived from an EMBL/GenBank/DDBJ whole genome shotgun (WGS) entry which is preliminary data.</text>
</comment>
<gene>
    <name evidence="1" type="ORF">HUK84_10030</name>
</gene>
<sequence length="423" mass="44222">MSISNSALNMLLSGLTGFDDATKAEMATIIQFSPTLMDQLESFATADGELQSSGVGVTYRATKNSFVININPDQFTVDMEALPPKVIDATSRTLSLAEQVVGALAHELGHFSDLQELQTIPTNFDLNNPLDGQLFVAFGLNSEGKALYNEIIAQNEIYQQSNGLYLTGVLLPGYNLDQVQQIVDTALAASTEANALPALVSIYKNLTPSMNLDGNNGTQTYLEKFQSTWATGLGGTPGATLCSPVPAGLNLESIELSTITSDALGNVSGYILSAINASTGQTVNIQITFGSQNSSGIAYQTGIVTYPDGSTQNFLQAYQNGGDISSGNYAYIDLYGNNNKISDDSANVQVLTVIGAGNSVNEASSRVLQVGISNGTITENNADVLTVTGGGNTIYTGPDEALEVNGTNGSYDNIHGGNDAAGA</sequence>
<dbReference type="RefSeq" id="WP_176640166.1">
    <property type="nucleotide sequence ID" value="NZ_JABXXP010000180.1"/>
</dbReference>
<accession>A0A7Y7M526</accession>
<evidence type="ECO:0000313" key="2">
    <source>
        <dbReference type="Proteomes" id="UP000534870"/>
    </source>
</evidence>
<proteinExistence type="predicted"/>